<dbReference type="FunFam" id="2.40.110.10:FF:000002">
    <property type="entry name" value="Acyl-CoA dehydrogenase fadE12"/>
    <property type="match status" value="1"/>
</dbReference>
<organism evidence="10 11">
    <name type="scientific">Actinomadura physcomitrii</name>
    <dbReference type="NCBI Taxonomy" id="2650748"/>
    <lineage>
        <taxon>Bacteria</taxon>
        <taxon>Bacillati</taxon>
        <taxon>Actinomycetota</taxon>
        <taxon>Actinomycetes</taxon>
        <taxon>Streptosporangiales</taxon>
        <taxon>Thermomonosporaceae</taxon>
        <taxon>Actinomadura</taxon>
    </lineage>
</organism>
<reference evidence="10" key="1">
    <citation type="submission" date="2019-12" db="EMBL/GenBank/DDBJ databases">
        <title>Actinomadura physcomitrii sp. nov., a novel actinomycete isolated from moss [Physcomitrium sphaericum (Ludw) Fuernr].</title>
        <authorList>
            <person name="Zhuang X."/>
        </authorList>
    </citation>
    <scope>NUCLEOTIDE SEQUENCE [LARGE SCALE GENOMIC DNA]</scope>
    <source>
        <strain evidence="10">LD22</strain>
    </source>
</reference>
<protein>
    <submittedName>
        <fullName evidence="10">Acyl-CoA dehydrogenase</fullName>
    </submittedName>
</protein>
<dbReference type="SUPFAM" id="SSF56645">
    <property type="entry name" value="Acyl-CoA dehydrogenase NM domain-like"/>
    <property type="match status" value="1"/>
</dbReference>
<keyword evidence="4 6" id="KW-0274">FAD</keyword>
<dbReference type="InterPro" id="IPR037069">
    <property type="entry name" value="AcylCoA_DH/ox_N_sf"/>
</dbReference>
<dbReference type="GO" id="GO:0050660">
    <property type="term" value="F:flavin adenine dinucleotide binding"/>
    <property type="evidence" value="ECO:0007669"/>
    <property type="project" value="InterPro"/>
</dbReference>
<evidence type="ECO:0000313" key="11">
    <source>
        <dbReference type="Proteomes" id="UP000462055"/>
    </source>
</evidence>
<evidence type="ECO:0000256" key="6">
    <source>
        <dbReference type="RuleBase" id="RU362125"/>
    </source>
</evidence>
<sequence length="383" mass="41780">MRRTVFDADHDAFRETVRAFFEKEVVPDFPQWEKQGRVPRSFYRRVGDLGVLGMAVPEEYGGGGQPSYKFSAVLTEESMRAELGLGAMRVHMDIVLPYFLHYATDEQKRRWLPGIASGELMTAIAMTEPDTGSDLAGIATSAVLNGDEYVVNGTKTFITGGVNADLVLVVARTSPPAPDNRRAGLSLIVVEADRPGFAVGGNLEKIGIKAQDTAQLSFSDVRVPVGNLLGEPDMAFQHLTHNLPQERLSIAVGSVAAARAAMDAAVRYVKERKAFGKPISAFQNTRFVLAECATEIEAGQMLVDRALDDHDRGELTAVDAAKVKLFCTELQGRVVDKCLQLHGGYGYMAEYPISRLYTDARVTRIYGGTSEIMKTIISKSLGL</sequence>
<dbReference type="InterPro" id="IPR006089">
    <property type="entry name" value="Acyl-CoA_DH_CS"/>
</dbReference>
<dbReference type="FunFam" id="1.10.540.10:FF:000009">
    <property type="entry name" value="Probable acyl-CoA dehydrogenase"/>
    <property type="match status" value="1"/>
</dbReference>
<name>A0A6I4M4E5_9ACTN</name>
<dbReference type="EMBL" id="WBMS02000003">
    <property type="protein sequence ID" value="MVZ99919.1"/>
    <property type="molecule type" value="Genomic_DNA"/>
</dbReference>
<dbReference type="InterPro" id="IPR009075">
    <property type="entry name" value="AcylCo_DH/oxidase_C"/>
</dbReference>
<dbReference type="GO" id="GO:0003995">
    <property type="term" value="F:acyl-CoA dehydrogenase activity"/>
    <property type="evidence" value="ECO:0007669"/>
    <property type="project" value="InterPro"/>
</dbReference>
<evidence type="ECO:0000256" key="4">
    <source>
        <dbReference type="ARBA" id="ARBA00022827"/>
    </source>
</evidence>
<comment type="similarity">
    <text evidence="2 6">Belongs to the acyl-CoA dehydrogenase family.</text>
</comment>
<dbReference type="FunFam" id="1.20.140.10:FF:000001">
    <property type="entry name" value="Acyl-CoA dehydrogenase"/>
    <property type="match status" value="1"/>
</dbReference>
<dbReference type="InterPro" id="IPR013786">
    <property type="entry name" value="AcylCoA_DH/ox_N"/>
</dbReference>
<dbReference type="Gene3D" id="1.10.540.10">
    <property type="entry name" value="Acyl-CoA dehydrogenase/oxidase, N-terminal domain"/>
    <property type="match status" value="1"/>
</dbReference>
<dbReference type="Gene3D" id="1.20.140.10">
    <property type="entry name" value="Butyryl-CoA Dehydrogenase, subunit A, domain 3"/>
    <property type="match status" value="1"/>
</dbReference>
<feature type="domain" description="Acyl-CoA dehydrogenase/oxidase N-terminal" evidence="9">
    <location>
        <begin position="8"/>
        <end position="119"/>
    </location>
</feature>
<comment type="cofactor">
    <cofactor evidence="1 6">
        <name>FAD</name>
        <dbReference type="ChEBI" id="CHEBI:57692"/>
    </cofactor>
</comment>
<dbReference type="AlphaFoldDB" id="A0A6I4M4E5"/>
<evidence type="ECO:0000259" key="7">
    <source>
        <dbReference type="Pfam" id="PF00441"/>
    </source>
</evidence>
<evidence type="ECO:0000256" key="1">
    <source>
        <dbReference type="ARBA" id="ARBA00001974"/>
    </source>
</evidence>
<feature type="domain" description="Acyl-CoA oxidase/dehydrogenase middle" evidence="8">
    <location>
        <begin position="123"/>
        <end position="221"/>
    </location>
</feature>
<keyword evidence="3 6" id="KW-0285">Flavoprotein</keyword>
<dbReference type="Pfam" id="PF00441">
    <property type="entry name" value="Acyl-CoA_dh_1"/>
    <property type="match status" value="1"/>
</dbReference>
<dbReference type="Pfam" id="PF02771">
    <property type="entry name" value="Acyl-CoA_dh_N"/>
    <property type="match status" value="1"/>
</dbReference>
<keyword evidence="5 6" id="KW-0560">Oxidoreductase</keyword>
<dbReference type="PANTHER" id="PTHR43884:SF12">
    <property type="entry name" value="ISOVALERYL-COA DEHYDROGENASE, MITOCHONDRIAL-RELATED"/>
    <property type="match status" value="1"/>
</dbReference>
<dbReference type="InterPro" id="IPR006091">
    <property type="entry name" value="Acyl-CoA_Oxase/DH_mid-dom"/>
</dbReference>
<dbReference type="PROSITE" id="PS00073">
    <property type="entry name" value="ACYL_COA_DH_2"/>
    <property type="match status" value="1"/>
</dbReference>
<comment type="caution">
    <text evidence="10">The sequence shown here is derived from an EMBL/GenBank/DDBJ whole genome shotgun (WGS) entry which is preliminary data.</text>
</comment>
<dbReference type="Pfam" id="PF02770">
    <property type="entry name" value="Acyl-CoA_dh_M"/>
    <property type="match status" value="1"/>
</dbReference>
<dbReference type="PANTHER" id="PTHR43884">
    <property type="entry name" value="ACYL-COA DEHYDROGENASE"/>
    <property type="match status" value="1"/>
</dbReference>
<keyword evidence="11" id="KW-1185">Reference proteome</keyword>
<dbReference type="InterPro" id="IPR046373">
    <property type="entry name" value="Acyl-CoA_Oxase/DH_mid-dom_sf"/>
</dbReference>
<evidence type="ECO:0000256" key="2">
    <source>
        <dbReference type="ARBA" id="ARBA00009347"/>
    </source>
</evidence>
<evidence type="ECO:0000256" key="5">
    <source>
        <dbReference type="ARBA" id="ARBA00023002"/>
    </source>
</evidence>
<dbReference type="RefSeq" id="WP_151592148.1">
    <property type="nucleotide sequence ID" value="NZ_WBMS02000003.1"/>
</dbReference>
<dbReference type="InterPro" id="IPR036250">
    <property type="entry name" value="AcylCo_DH-like_C"/>
</dbReference>
<evidence type="ECO:0000259" key="8">
    <source>
        <dbReference type="Pfam" id="PF02770"/>
    </source>
</evidence>
<evidence type="ECO:0000313" key="10">
    <source>
        <dbReference type="EMBL" id="MVZ99919.1"/>
    </source>
</evidence>
<proteinExistence type="inferred from homology"/>
<gene>
    <name evidence="10" type="ORF">F8568_005910</name>
</gene>
<dbReference type="PIRSF" id="PIRSF016578">
    <property type="entry name" value="HsaA"/>
    <property type="match status" value="1"/>
</dbReference>
<dbReference type="InterPro" id="IPR009100">
    <property type="entry name" value="AcylCoA_DH/oxidase_NM_dom_sf"/>
</dbReference>
<dbReference type="Gene3D" id="2.40.110.10">
    <property type="entry name" value="Butyryl-CoA Dehydrogenase, subunit A, domain 2"/>
    <property type="match status" value="1"/>
</dbReference>
<accession>A0A6I4M4E5</accession>
<dbReference type="SUPFAM" id="SSF47203">
    <property type="entry name" value="Acyl-CoA dehydrogenase C-terminal domain-like"/>
    <property type="match status" value="1"/>
</dbReference>
<evidence type="ECO:0000259" key="9">
    <source>
        <dbReference type="Pfam" id="PF02771"/>
    </source>
</evidence>
<dbReference type="Proteomes" id="UP000462055">
    <property type="component" value="Unassembled WGS sequence"/>
</dbReference>
<evidence type="ECO:0000256" key="3">
    <source>
        <dbReference type="ARBA" id="ARBA00022630"/>
    </source>
</evidence>
<feature type="domain" description="Acyl-CoA dehydrogenase/oxidase C-terminal" evidence="7">
    <location>
        <begin position="240"/>
        <end position="381"/>
    </location>
</feature>